<evidence type="ECO:0000256" key="4">
    <source>
        <dbReference type="ARBA" id="ARBA00022853"/>
    </source>
</evidence>
<dbReference type="STRING" id="1460663.A0A177C1M9"/>
<feature type="compositionally biased region" description="Basic and acidic residues" evidence="9">
    <location>
        <begin position="244"/>
        <end position="269"/>
    </location>
</feature>
<evidence type="ECO:0000256" key="5">
    <source>
        <dbReference type="ARBA" id="ARBA00023204"/>
    </source>
</evidence>
<feature type="compositionally biased region" description="Low complexity" evidence="9">
    <location>
        <begin position="419"/>
        <end position="439"/>
    </location>
</feature>
<keyword evidence="6" id="KW-0539">Nucleus</keyword>
<comment type="function">
    <text evidence="7">Component of the NuA4 histone acetyltransferase complex which is involved in transcriptional activation of selected genes principally by acetylation of nucleosomal histone H4 and H2A. The NuA4 complex is also involved in DNA repair.</text>
</comment>
<organism evidence="12 13">
    <name type="scientific">Paraphaeosphaeria sporulosa</name>
    <dbReference type="NCBI Taxonomy" id="1460663"/>
    <lineage>
        <taxon>Eukaryota</taxon>
        <taxon>Fungi</taxon>
        <taxon>Dikarya</taxon>
        <taxon>Ascomycota</taxon>
        <taxon>Pezizomycotina</taxon>
        <taxon>Dothideomycetes</taxon>
        <taxon>Pleosporomycetidae</taxon>
        <taxon>Pleosporales</taxon>
        <taxon>Massarineae</taxon>
        <taxon>Didymosphaeriaceae</taxon>
        <taxon>Paraphaeosphaeria</taxon>
    </lineage>
</organism>
<feature type="region of interest" description="Disordered" evidence="9">
    <location>
        <begin position="1057"/>
        <end position="1093"/>
    </location>
</feature>
<evidence type="ECO:0000256" key="6">
    <source>
        <dbReference type="ARBA" id="ARBA00023242"/>
    </source>
</evidence>
<dbReference type="RefSeq" id="XP_018030885.1">
    <property type="nucleotide sequence ID" value="XM_018179443.1"/>
</dbReference>
<feature type="compositionally biased region" description="Basic and acidic residues" evidence="9">
    <location>
        <begin position="396"/>
        <end position="408"/>
    </location>
</feature>
<feature type="compositionally biased region" description="Polar residues" evidence="9">
    <location>
        <begin position="1373"/>
        <end position="1393"/>
    </location>
</feature>
<dbReference type="InterPro" id="IPR001005">
    <property type="entry name" value="SANT/Myb"/>
</dbReference>
<dbReference type="Pfam" id="PF07529">
    <property type="entry name" value="HSA"/>
    <property type="match status" value="1"/>
</dbReference>
<dbReference type="GO" id="GO:0005634">
    <property type="term" value="C:nucleus"/>
    <property type="evidence" value="ECO:0007669"/>
    <property type="project" value="UniProtKB-SubCell"/>
</dbReference>
<dbReference type="GO" id="GO:0035267">
    <property type="term" value="C:NuA4 histone acetyltransferase complex"/>
    <property type="evidence" value="ECO:0007669"/>
    <property type="project" value="TreeGrafter"/>
</dbReference>
<feature type="compositionally biased region" description="Polar residues" evidence="9">
    <location>
        <begin position="1083"/>
        <end position="1092"/>
    </location>
</feature>
<evidence type="ECO:0000313" key="12">
    <source>
        <dbReference type="EMBL" id="OAG00520.1"/>
    </source>
</evidence>
<dbReference type="InParanoid" id="A0A177C1M9"/>
<feature type="compositionally biased region" description="Polar residues" evidence="9">
    <location>
        <begin position="1425"/>
        <end position="1449"/>
    </location>
</feature>
<comment type="subcellular location">
    <subcellularLocation>
        <location evidence="1">Nucleus</location>
    </subcellularLocation>
</comment>
<evidence type="ECO:0000256" key="3">
    <source>
        <dbReference type="ARBA" id="ARBA00022763"/>
    </source>
</evidence>
<evidence type="ECO:0000313" key="13">
    <source>
        <dbReference type="Proteomes" id="UP000077069"/>
    </source>
</evidence>
<feature type="domain" description="HSA" evidence="11">
    <location>
        <begin position="650"/>
        <end position="725"/>
    </location>
</feature>
<feature type="compositionally biased region" description="Basic and acidic residues" evidence="9">
    <location>
        <begin position="331"/>
        <end position="352"/>
    </location>
</feature>
<dbReference type="SMART" id="SM00573">
    <property type="entry name" value="HSA"/>
    <property type="match status" value="1"/>
</dbReference>
<feature type="compositionally biased region" description="Polar residues" evidence="9">
    <location>
        <begin position="481"/>
        <end position="504"/>
    </location>
</feature>
<feature type="compositionally biased region" description="Basic and acidic residues" evidence="9">
    <location>
        <begin position="1057"/>
        <end position="1067"/>
    </location>
</feature>
<feature type="region of interest" description="Disordered" evidence="9">
    <location>
        <begin position="720"/>
        <end position="744"/>
    </location>
</feature>
<keyword evidence="5" id="KW-0234">DNA repair</keyword>
<evidence type="ECO:0000256" key="7">
    <source>
        <dbReference type="ARBA" id="ARBA00025178"/>
    </source>
</evidence>
<feature type="compositionally biased region" description="Low complexity" evidence="9">
    <location>
        <begin position="93"/>
        <end position="106"/>
    </location>
</feature>
<feature type="compositionally biased region" description="Polar residues" evidence="9">
    <location>
        <begin position="272"/>
        <end position="296"/>
    </location>
</feature>
<dbReference type="Gene3D" id="1.10.10.60">
    <property type="entry name" value="Homeodomain-like"/>
    <property type="match status" value="1"/>
</dbReference>
<dbReference type="GO" id="GO:0006281">
    <property type="term" value="P:DNA repair"/>
    <property type="evidence" value="ECO:0007669"/>
    <property type="project" value="UniProtKB-KW"/>
</dbReference>
<protein>
    <recommendedName>
        <fullName evidence="8">Vacuolar import and degradation protein 21</fullName>
    </recommendedName>
</protein>
<reference evidence="12 13" key="1">
    <citation type="submission" date="2016-05" db="EMBL/GenBank/DDBJ databases">
        <title>Comparative analysis of secretome profiles of manganese(II)-oxidizing ascomycete fungi.</title>
        <authorList>
            <consortium name="DOE Joint Genome Institute"/>
            <person name="Zeiner C.A."/>
            <person name="Purvine S.O."/>
            <person name="Zink E.M."/>
            <person name="Wu S."/>
            <person name="Pasa-Tolic L."/>
            <person name="Chaput D.L."/>
            <person name="Haridas S."/>
            <person name="Grigoriev I.V."/>
            <person name="Santelli C.M."/>
            <person name="Hansel C.M."/>
        </authorList>
    </citation>
    <scope>NUCLEOTIDE SEQUENCE [LARGE SCALE GENOMIC DNA]</scope>
    <source>
        <strain evidence="12 13">AP3s5-JAC2a</strain>
    </source>
</reference>
<sequence length="1449" mass="160626">MSLDSPRDARFREKKNEIAHCDGSLKRKLRELYRYTALIHTGLPPEVPYCHNNDEPDENEADFLDKNDITKRRRFNDSTLAYPLPLTSPLQKPASPAFAKSSPSTAVGSSLEEQLRAASASPSVATQIAPVDEESTQTDLKFTTKSASLPSGVETPVSASPVDATDHDQTSSEQPQAPSITEAPVVQISRGEKVDSDGQAVDPRAAIPPSSEDTALSENAPVNGRRPKAPKAPQVVHLPPQDVQETRLQETEQKLEKIAEKERKEEERLTLPNGNIPTDLASSPSSTVGPYSQATPHPQHHSPDTSPETESFRERRQSLVDAGLVDPVAEQAKEDHERALQEQMRQARENARADSNAEEDDVERQIEDEQAIRLARDGKARLNESDNAPPAGPEALSDHAKDVVREIEMEQVETAAEQPAADSLPTPTTTAPDPSTAEPETSESAVEEHRQRSSLGPEHPTPPADNDVEMDEAPVPAKEQPASSINPDSESTPTLLSSGTQQQKSIAQIIEERAEKSPAKVVLTPRSSNILPTTSPARVLKEHKRREVSTIIFAKPDLNRATKALQLYNEDYASLQGASQDSSRDYLQGLFNYQAHHPPRASPLMDLVTSARKTVSTAGVLATIREAHDYKILKRVYQLQNANRWSLRQLKKSAEPERPVTHQDHLLAEMKWMQTDFKEERKWKQSLAATFAGWCADYVNSTPEERTSLRIKARIPKSSAADLDMDDAPTPDLVHSNGDAESESYVDDDELLSPLYLNPPASLFSLGFNDVVLKIDRTPASDTLLHELPLYEPILEGASDVTPLSFVDPPLAPVSKFVCGKLVSQVRGPPRKRSRYEYDSEDEPSTPPSRSGTSAEHSMPSTPGRRLFHRNDLPPEMSDVALFHPENRHIRDRLQASHQFRPPTEFPMPSVSFFENRQSSQWLWEEDQKLRALVKEYTFNWSLVAQQLALPSMLVAGSGRRTPWECFERWVQLEGLPAEMSKTQYFRTYQSRLEQAQRTVAAQHQAQQQLIQQQQQSGQNIPAQTPRRRTNQPIRVERRRENRHLAIIDGMRKLARKRESIAHKQAESQKAAALRKAQEPMQPKSNVHTPQEFSRLKWEREQRIKQKLLEQQQQEMHARQMAQRTAQMQAQGLANGSGQQPRMGTPGSNPNLTPQMANAAQQGSNPAANAAMAARVQQNQAMQQGFPNANMNGGMAMGSTGVPQAQMQANMSNSQRMGPPNQAQMAAMQRGQFPNANAQHQFQLQQQQINMASNLTQNMGINNMPNANMMASMVGQNMNGNMTPGMNGMSNNAGSPRINQATPNMQTPARPLSSGHMPQLLQIQNNLKVQHPDWSQEQVQKMASDHLARFLTKQRAQAMNAAAGSPGMAHSPQIGNNMYLQNGNMGANSPSPNAVQHYQQQLVRQQQLMSQQRAQAGSPGMNAARPSSRSATPQNAQLQQSPGVQQAQT</sequence>
<dbReference type="InterPro" id="IPR014012">
    <property type="entry name" value="HSA_dom"/>
</dbReference>
<dbReference type="EMBL" id="KV441559">
    <property type="protein sequence ID" value="OAG00520.1"/>
    <property type="molecule type" value="Genomic_DNA"/>
</dbReference>
<dbReference type="InterPro" id="IPR009057">
    <property type="entry name" value="Homeodomain-like_sf"/>
</dbReference>
<feature type="region of interest" description="Disordered" evidence="9">
    <location>
        <begin position="82"/>
        <end position="504"/>
    </location>
</feature>
<keyword evidence="4" id="KW-0156">Chromatin regulator</keyword>
<name>A0A177C1M9_9PLEO</name>
<dbReference type="GO" id="GO:0003682">
    <property type="term" value="F:chromatin binding"/>
    <property type="evidence" value="ECO:0007669"/>
    <property type="project" value="TreeGrafter"/>
</dbReference>
<dbReference type="GO" id="GO:0006325">
    <property type="term" value="P:chromatin organization"/>
    <property type="evidence" value="ECO:0007669"/>
    <property type="project" value="UniProtKB-KW"/>
</dbReference>
<dbReference type="PANTHER" id="PTHR46459:SF1">
    <property type="entry name" value="E1A-BINDING PROTEIN P400"/>
    <property type="match status" value="1"/>
</dbReference>
<feature type="compositionally biased region" description="Low complexity" evidence="9">
    <location>
        <begin position="1008"/>
        <end position="1024"/>
    </location>
</feature>
<dbReference type="SUPFAM" id="SSF46689">
    <property type="entry name" value="Homeodomain-like"/>
    <property type="match status" value="1"/>
</dbReference>
<evidence type="ECO:0000259" key="10">
    <source>
        <dbReference type="PROSITE" id="PS50090"/>
    </source>
</evidence>
<keyword evidence="13" id="KW-1185">Reference proteome</keyword>
<dbReference type="PANTHER" id="PTHR46459">
    <property type="entry name" value="E1A-BINDING PROTEIN P400-RELATED"/>
    <property type="match status" value="1"/>
</dbReference>
<dbReference type="Proteomes" id="UP000077069">
    <property type="component" value="Unassembled WGS sequence"/>
</dbReference>
<dbReference type="PROSITE" id="PS51204">
    <property type="entry name" value="HSA"/>
    <property type="match status" value="1"/>
</dbReference>
<dbReference type="CDD" id="cd00167">
    <property type="entry name" value="SANT"/>
    <property type="match status" value="1"/>
</dbReference>
<dbReference type="Pfam" id="PF13921">
    <property type="entry name" value="Myb_DNA-bind_6"/>
    <property type="match status" value="1"/>
</dbReference>
<feature type="compositionally biased region" description="Polar residues" evidence="9">
    <location>
        <begin position="1132"/>
        <end position="1166"/>
    </location>
</feature>
<feature type="compositionally biased region" description="Polar residues" evidence="9">
    <location>
        <begin position="137"/>
        <end position="149"/>
    </location>
</feature>
<comment type="similarity">
    <text evidence="2">Belongs to the EAF1 family.</text>
</comment>
<evidence type="ECO:0000256" key="2">
    <source>
        <dbReference type="ARBA" id="ARBA00008913"/>
    </source>
</evidence>
<accession>A0A177C1M9</accession>
<feature type="compositionally biased region" description="Polar residues" evidence="9">
    <location>
        <begin position="848"/>
        <end position="861"/>
    </location>
</feature>
<evidence type="ECO:0000256" key="9">
    <source>
        <dbReference type="SAM" id="MobiDB-lite"/>
    </source>
</evidence>
<dbReference type="PROSITE" id="PS50090">
    <property type="entry name" value="MYB_LIKE"/>
    <property type="match status" value="1"/>
</dbReference>
<feature type="region of interest" description="Disordered" evidence="9">
    <location>
        <begin position="829"/>
        <end position="866"/>
    </location>
</feature>
<evidence type="ECO:0000256" key="8">
    <source>
        <dbReference type="ARBA" id="ARBA00029670"/>
    </source>
</evidence>
<gene>
    <name evidence="12" type="ORF">CC84DRAFT_1168616</name>
</gene>
<feature type="region of interest" description="Disordered" evidence="9">
    <location>
        <begin position="1111"/>
        <end position="1173"/>
    </location>
</feature>
<feature type="compositionally biased region" description="Low complexity" evidence="9">
    <location>
        <begin position="1394"/>
        <end position="1415"/>
    </location>
</feature>
<feature type="region of interest" description="Disordered" evidence="9">
    <location>
        <begin position="1008"/>
        <end position="1030"/>
    </location>
</feature>
<dbReference type="OrthoDB" id="5364245at2759"/>
<evidence type="ECO:0000256" key="1">
    <source>
        <dbReference type="ARBA" id="ARBA00004123"/>
    </source>
</evidence>
<dbReference type="GeneID" id="28762929"/>
<dbReference type="SMART" id="SM00717">
    <property type="entry name" value="SANT"/>
    <property type="match status" value="1"/>
</dbReference>
<feature type="compositionally biased region" description="Basic and acidic residues" evidence="9">
    <location>
        <begin position="363"/>
        <end position="384"/>
    </location>
</feature>
<feature type="compositionally biased region" description="Low complexity" evidence="9">
    <location>
        <begin position="1111"/>
        <end position="1131"/>
    </location>
</feature>
<evidence type="ECO:0000259" key="11">
    <source>
        <dbReference type="PROSITE" id="PS51204"/>
    </source>
</evidence>
<proteinExistence type="inferred from homology"/>
<feature type="region of interest" description="Disordered" evidence="9">
    <location>
        <begin position="1361"/>
        <end position="1449"/>
    </location>
</feature>
<keyword evidence="3" id="KW-0227">DNA damage</keyword>
<feature type="domain" description="Myb-like" evidence="10">
    <location>
        <begin position="914"/>
        <end position="974"/>
    </location>
</feature>